<gene>
    <name evidence="2" type="primary">swrB</name>
    <name evidence="2" type="ORF">SLU01_03130</name>
</gene>
<evidence type="ECO:0000313" key="3">
    <source>
        <dbReference type="Proteomes" id="UP000321901"/>
    </source>
</evidence>
<dbReference type="RefSeq" id="WP_147054626.1">
    <property type="nucleotide sequence ID" value="NZ_BJYL01000004.1"/>
</dbReference>
<evidence type="ECO:0000313" key="2">
    <source>
        <dbReference type="EMBL" id="GEN82001.1"/>
    </source>
</evidence>
<evidence type="ECO:0000256" key="1">
    <source>
        <dbReference type="SAM" id="Phobius"/>
    </source>
</evidence>
<dbReference type="OrthoDB" id="1708317at2"/>
<proteinExistence type="predicted"/>
<dbReference type="EMBL" id="BJYL01000004">
    <property type="protein sequence ID" value="GEN82001.1"/>
    <property type="molecule type" value="Genomic_DNA"/>
</dbReference>
<dbReference type="AlphaFoldDB" id="A0A511Z3I2"/>
<keyword evidence="1" id="KW-0812">Transmembrane</keyword>
<keyword evidence="1" id="KW-0472">Membrane</keyword>
<reference evidence="2 3" key="1">
    <citation type="submission" date="2019-07" db="EMBL/GenBank/DDBJ databases">
        <title>Whole genome shotgun sequence of Sporosarcina luteola NBRC 105378.</title>
        <authorList>
            <person name="Hosoyama A."/>
            <person name="Uohara A."/>
            <person name="Ohji S."/>
            <person name="Ichikawa N."/>
        </authorList>
    </citation>
    <scope>NUCLEOTIDE SEQUENCE [LARGE SCALE GENOMIC DNA]</scope>
    <source>
        <strain evidence="2 3">NBRC 105378</strain>
    </source>
</reference>
<protein>
    <submittedName>
        <fullName evidence="2">Swarming motility protein SwrB</fullName>
    </submittedName>
</protein>
<feature type="transmembrane region" description="Helical" evidence="1">
    <location>
        <begin position="6"/>
        <end position="25"/>
    </location>
</feature>
<keyword evidence="1" id="KW-1133">Transmembrane helix</keyword>
<organism evidence="2 3">
    <name type="scientific">Sporosarcina luteola</name>
    <dbReference type="NCBI Taxonomy" id="582850"/>
    <lineage>
        <taxon>Bacteria</taxon>
        <taxon>Bacillati</taxon>
        <taxon>Bacillota</taxon>
        <taxon>Bacilli</taxon>
        <taxon>Bacillales</taxon>
        <taxon>Caryophanaceae</taxon>
        <taxon>Sporosarcina</taxon>
    </lineage>
</organism>
<accession>A0A511Z3I2</accession>
<keyword evidence="3" id="KW-1185">Reference proteome</keyword>
<sequence>MQTVFLLFLFILQVISFYIIALLYMKISKFNGLEKKQQKLMAEMDDAIGAYLSELKEENERLIEIIEKRQKNFPIHDQEEEVNPADVPAARKESKEKPITINHPSYPVNIALKSYQTASATKDTLQEATTDLEVDDRTLAIRMHDEGKSIEEIAKRVGKGKTEIELMLKFR</sequence>
<name>A0A511Z3I2_9BACL</name>
<dbReference type="Proteomes" id="UP000321901">
    <property type="component" value="Unassembled WGS sequence"/>
</dbReference>
<comment type="caution">
    <text evidence="2">The sequence shown here is derived from an EMBL/GenBank/DDBJ whole genome shotgun (WGS) entry which is preliminary data.</text>
</comment>